<dbReference type="Gene3D" id="2.170.130.10">
    <property type="entry name" value="TonB-dependent receptor, plug domain"/>
    <property type="match status" value="1"/>
</dbReference>
<keyword evidence="9 12" id="KW-0472">Membrane</keyword>
<dbReference type="PANTHER" id="PTHR30069:SF53">
    <property type="entry name" value="COLICIN I RECEPTOR-RELATED"/>
    <property type="match status" value="1"/>
</dbReference>
<evidence type="ECO:0000256" key="13">
    <source>
        <dbReference type="RuleBase" id="RU003357"/>
    </source>
</evidence>
<evidence type="ECO:0000313" key="17">
    <source>
        <dbReference type="EMBL" id="PLC52421.1"/>
    </source>
</evidence>
<evidence type="ECO:0000256" key="11">
    <source>
        <dbReference type="ARBA" id="ARBA00023237"/>
    </source>
</evidence>
<accession>A0A2N4UBM5</accession>
<evidence type="ECO:0000256" key="1">
    <source>
        <dbReference type="ARBA" id="ARBA00004571"/>
    </source>
</evidence>
<comment type="caution">
    <text evidence="17">The sequence shown here is derived from an EMBL/GenBank/DDBJ whole genome shotgun (WGS) entry which is preliminary data.</text>
</comment>
<dbReference type="OrthoDB" id="183532at2"/>
<evidence type="ECO:0000259" key="15">
    <source>
        <dbReference type="Pfam" id="PF00593"/>
    </source>
</evidence>
<dbReference type="GO" id="GO:0015889">
    <property type="term" value="P:cobalamin transport"/>
    <property type="evidence" value="ECO:0007669"/>
    <property type="project" value="TreeGrafter"/>
</dbReference>
<feature type="signal peptide" evidence="14">
    <location>
        <begin position="1"/>
        <end position="23"/>
    </location>
</feature>
<feature type="domain" description="TonB-dependent receptor-like beta-barrel" evidence="15">
    <location>
        <begin position="186"/>
        <end position="583"/>
    </location>
</feature>
<dbReference type="InterPro" id="IPR037066">
    <property type="entry name" value="Plug_dom_sf"/>
</dbReference>
<dbReference type="Pfam" id="PF00593">
    <property type="entry name" value="TonB_dep_Rec_b-barrel"/>
    <property type="match status" value="1"/>
</dbReference>
<evidence type="ECO:0000256" key="6">
    <source>
        <dbReference type="ARBA" id="ARBA00022729"/>
    </source>
</evidence>
<evidence type="ECO:0000256" key="10">
    <source>
        <dbReference type="ARBA" id="ARBA00023170"/>
    </source>
</evidence>
<dbReference type="GO" id="GO:0009279">
    <property type="term" value="C:cell outer membrane"/>
    <property type="evidence" value="ECO:0007669"/>
    <property type="project" value="UniProtKB-SubCell"/>
</dbReference>
<dbReference type="PANTHER" id="PTHR30069">
    <property type="entry name" value="TONB-DEPENDENT OUTER MEMBRANE RECEPTOR"/>
    <property type="match status" value="1"/>
</dbReference>
<evidence type="ECO:0000256" key="3">
    <source>
        <dbReference type="ARBA" id="ARBA00022448"/>
    </source>
</evidence>
<dbReference type="AlphaFoldDB" id="A0A2N4UBM5"/>
<dbReference type="SUPFAM" id="SSF56935">
    <property type="entry name" value="Porins"/>
    <property type="match status" value="1"/>
</dbReference>
<keyword evidence="8 13" id="KW-0798">TonB box</keyword>
<comment type="similarity">
    <text evidence="2 12 13">Belongs to the TonB-dependent receptor family.</text>
</comment>
<proteinExistence type="inferred from homology"/>
<evidence type="ECO:0000256" key="8">
    <source>
        <dbReference type="ARBA" id="ARBA00023077"/>
    </source>
</evidence>
<organism evidence="17 18">
    <name type="scientific">Pollutimonas nitritireducens</name>
    <dbReference type="NCBI Taxonomy" id="2045209"/>
    <lineage>
        <taxon>Bacteria</taxon>
        <taxon>Pseudomonadati</taxon>
        <taxon>Pseudomonadota</taxon>
        <taxon>Betaproteobacteria</taxon>
        <taxon>Burkholderiales</taxon>
        <taxon>Alcaligenaceae</taxon>
        <taxon>Pollutimonas</taxon>
    </lineage>
</organism>
<gene>
    <name evidence="17" type="ORF">CR155_18130</name>
</gene>
<keyword evidence="6 14" id="KW-0732">Signal</keyword>
<evidence type="ECO:0000256" key="12">
    <source>
        <dbReference type="PROSITE-ProRule" id="PRU01360"/>
    </source>
</evidence>
<dbReference type="GO" id="GO:0006811">
    <property type="term" value="P:monoatomic ion transport"/>
    <property type="evidence" value="ECO:0007669"/>
    <property type="project" value="UniProtKB-KW"/>
</dbReference>
<keyword evidence="5 12" id="KW-0812">Transmembrane</keyword>
<sequence>MPFILNRQALAVISCSLSAAATAQSASPVSKLDQIVVTASRSAQLQKEVLGDVSVISKDQLQKSGQDSVAEILSRQPGVQFYSNGGPQTTTGVFLRGTNPNQSLVLVDGIRINSSTQGGANWAAIDPNTIERIEIVRGAASSLYGSDAIGGVVNIITKKPDGDRPLAAWGSVGYGSYDTFKSSAGISGAQDGWDYALSSSMADSSGFNATNPDNIYSYHPDRDGYRQHSLSGSLGYTWKRGHHVGLTAYNGYMNGDYDAGEYTSPAYGITRQQAYTLTSTDDITDYWQSILRFGLSKEYVENRAYDSHYSSLQRSYTWQNNIQLTDSQRISTVLERLEERPAHSSSSYSVNRRDTNSAGLVYRGDFSAHHLQASVRNDNISGYGNQATGGLAYDYDLNERWSIGVAGNTGFRAPTFSDLYSPYAPNPDLQPEKSRNLEFNLRYVTDTTRLGLVAYQNKIRDLITLDPNRNWAAYNIDTATIRGVTLTGEHDFGDTSLRASADFMNPRDDASGKQLRWRARQVYRASVDHRFDAVTVGAEYQFTGKRYDDAGNQISLGGYGLLGLTAGYDFSKAVGVQVRWNNILGKDYTNAYGYNMPGSNVFVNVSFRM</sequence>
<evidence type="ECO:0000256" key="14">
    <source>
        <dbReference type="SAM" id="SignalP"/>
    </source>
</evidence>
<keyword evidence="7" id="KW-0406">Ion transport</keyword>
<evidence type="ECO:0000256" key="5">
    <source>
        <dbReference type="ARBA" id="ARBA00022692"/>
    </source>
</evidence>
<dbReference type="EMBL" id="PDNV01000013">
    <property type="protein sequence ID" value="PLC52421.1"/>
    <property type="molecule type" value="Genomic_DNA"/>
</dbReference>
<dbReference type="RefSeq" id="WP_102071440.1">
    <property type="nucleotide sequence ID" value="NZ_PDNV01000013.1"/>
</dbReference>
<evidence type="ECO:0000256" key="4">
    <source>
        <dbReference type="ARBA" id="ARBA00022452"/>
    </source>
</evidence>
<dbReference type="Gene3D" id="2.40.170.20">
    <property type="entry name" value="TonB-dependent receptor, beta-barrel domain"/>
    <property type="match status" value="1"/>
</dbReference>
<evidence type="ECO:0000256" key="9">
    <source>
        <dbReference type="ARBA" id="ARBA00023136"/>
    </source>
</evidence>
<keyword evidence="10 17" id="KW-0675">Receptor</keyword>
<dbReference type="InterPro" id="IPR039426">
    <property type="entry name" value="TonB-dep_rcpt-like"/>
</dbReference>
<dbReference type="InterPro" id="IPR000531">
    <property type="entry name" value="Beta-barrel_TonB"/>
</dbReference>
<feature type="chain" id="PRO_5014794753" evidence="14">
    <location>
        <begin position="24"/>
        <end position="609"/>
    </location>
</feature>
<evidence type="ECO:0000259" key="16">
    <source>
        <dbReference type="Pfam" id="PF07715"/>
    </source>
</evidence>
<name>A0A2N4UBM5_9BURK</name>
<keyword evidence="11 12" id="KW-0998">Cell outer membrane</keyword>
<comment type="subcellular location">
    <subcellularLocation>
        <location evidence="1 12">Cell outer membrane</location>
        <topology evidence="1 12">Multi-pass membrane protein</topology>
    </subcellularLocation>
</comment>
<feature type="domain" description="TonB-dependent receptor plug" evidence="16">
    <location>
        <begin position="47"/>
        <end position="152"/>
    </location>
</feature>
<evidence type="ECO:0000256" key="2">
    <source>
        <dbReference type="ARBA" id="ARBA00009810"/>
    </source>
</evidence>
<protein>
    <submittedName>
        <fullName evidence="17">TonB-dependent receptor</fullName>
    </submittedName>
</protein>
<dbReference type="InterPro" id="IPR012910">
    <property type="entry name" value="Plug_dom"/>
</dbReference>
<dbReference type="Proteomes" id="UP000234328">
    <property type="component" value="Unassembled WGS sequence"/>
</dbReference>
<keyword evidence="3 12" id="KW-0813">Transport</keyword>
<keyword evidence="4 12" id="KW-1134">Transmembrane beta strand</keyword>
<evidence type="ECO:0000313" key="18">
    <source>
        <dbReference type="Proteomes" id="UP000234328"/>
    </source>
</evidence>
<evidence type="ECO:0000256" key="7">
    <source>
        <dbReference type="ARBA" id="ARBA00023065"/>
    </source>
</evidence>
<dbReference type="InterPro" id="IPR036942">
    <property type="entry name" value="Beta-barrel_TonB_sf"/>
</dbReference>
<dbReference type="CDD" id="cd01347">
    <property type="entry name" value="ligand_gated_channel"/>
    <property type="match status" value="1"/>
</dbReference>
<dbReference type="PROSITE" id="PS52016">
    <property type="entry name" value="TONB_DEPENDENT_REC_3"/>
    <property type="match status" value="1"/>
</dbReference>
<reference evidence="17 18" key="1">
    <citation type="submission" date="2017-10" db="EMBL/GenBank/DDBJ databases">
        <title>Two draft genome sequences of Pusillimonas sp. strains isolated from a nitrate- and radionuclide-contaminated groundwater in Russia.</title>
        <authorList>
            <person name="Grouzdev D.S."/>
            <person name="Tourova T.P."/>
            <person name="Goeva M.A."/>
            <person name="Babich T.L."/>
            <person name="Sokolova D.S."/>
            <person name="Abdullin R."/>
            <person name="Poltaraus A.B."/>
            <person name="Toshchakov S.V."/>
            <person name="Nazina T.N."/>
        </authorList>
    </citation>
    <scope>NUCLEOTIDE SEQUENCE [LARGE SCALE GENOMIC DNA]</scope>
    <source>
        <strain evidence="17 18">JR1/69-2-13</strain>
    </source>
</reference>
<dbReference type="Pfam" id="PF07715">
    <property type="entry name" value="Plug"/>
    <property type="match status" value="1"/>
</dbReference>
<keyword evidence="18" id="KW-1185">Reference proteome</keyword>